<accession>A0A916PDH5</accession>
<evidence type="ECO:0000313" key="2">
    <source>
        <dbReference type="EMBL" id="CPA92514.1"/>
    </source>
</evidence>
<dbReference type="EMBL" id="CSBK01003448">
    <property type="protein sequence ID" value="CPA92514.1"/>
    <property type="molecule type" value="Genomic_DNA"/>
</dbReference>
<evidence type="ECO:0000313" key="3">
    <source>
        <dbReference type="Proteomes" id="UP000039021"/>
    </source>
</evidence>
<protein>
    <submittedName>
        <fullName evidence="2">Uncharacterized protein</fullName>
    </submittedName>
</protein>
<comment type="caution">
    <text evidence="2">The sequence shown here is derived from an EMBL/GenBank/DDBJ whole genome shotgun (WGS) entry which is preliminary data.</text>
</comment>
<reference evidence="3" key="1">
    <citation type="submission" date="2015-03" db="EMBL/GenBank/DDBJ databases">
        <authorList>
            <consortium name="Pathogen Informatics"/>
        </authorList>
    </citation>
    <scope>NUCLEOTIDE SEQUENCE [LARGE SCALE GENOMIC DNA]</scope>
    <source>
        <strain evidence="3">N09902308</strain>
    </source>
</reference>
<proteinExistence type="predicted"/>
<evidence type="ECO:0000256" key="1">
    <source>
        <dbReference type="SAM" id="MobiDB-lite"/>
    </source>
</evidence>
<feature type="region of interest" description="Disordered" evidence="1">
    <location>
        <begin position="19"/>
        <end position="49"/>
    </location>
</feature>
<dbReference type="AlphaFoldDB" id="A0A916PDH5"/>
<sequence>MQPTRTNATAASAAQINSMRAILSRRDSLMPTMLPEQTRDPGQRPPSAD</sequence>
<gene>
    <name evidence="2" type="ORF">ERS007739_04949</name>
</gene>
<organism evidence="2 3">
    <name type="scientific">Mycobacterium tuberculosis</name>
    <dbReference type="NCBI Taxonomy" id="1773"/>
    <lineage>
        <taxon>Bacteria</taxon>
        <taxon>Bacillati</taxon>
        <taxon>Actinomycetota</taxon>
        <taxon>Actinomycetes</taxon>
        <taxon>Mycobacteriales</taxon>
        <taxon>Mycobacteriaceae</taxon>
        <taxon>Mycobacterium</taxon>
        <taxon>Mycobacterium tuberculosis complex</taxon>
    </lineage>
</organism>
<name>A0A916PDH5_MYCTX</name>
<dbReference type="Proteomes" id="UP000039021">
    <property type="component" value="Unassembled WGS sequence"/>
</dbReference>